<dbReference type="GO" id="GO:0016852">
    <property type="term" value="F:sirohydrochlorin cobaltochelatase activity"/>
    <property type="evidence" value="ECO:0007669"/>
    <property type="project" value="InterPro"/>
</dbReference>
<proteinExistence type="predicted"/>
<keyword evidence="4" id="KW-1185">Reference proteome</keyword>
<keyword evidence="2" id="KW-0170">Cobalt</keyword>
<organism evidence="3 4">
    <name type="scientific">Desulfovibrio fairfieldensis</name>
    <dbReference type="NCBI Taxonomy" id="44742"/>
    <lineage>
        <taxon>Bacteria</taxon>
        <taxon>Pseudomonadati</taxon>
        <taxon>Thermodesulfobacteriota</taxon>
        <taxon>Desulfovibrionia</taxon>
        <taxon>Desulfovibrionales</taxon>
        <taxon>Desulfovibrionaceae</taxon>
        <taxon>Desulfovibrio</taxon>
    </lineage>
</organism>
<dbReference type="GO" id="GO:0019251">
    <property type="term" value="P:anaerobic cobalamin biosynthetic process"/>
    <property type="evidence" value="ECO:0007669"/>
    <property type="project" value="InterPro"/>
</dbReference>
<evidence type="ECO:0000256" key="1">
    <source>
        <dbReference type="PIRSR" id="PIRSR033579-1"/>
    </source>
</evidence>
<dbReference type="AlphaFoldDB" id="A0A0X8JI75"/>
<dbReference type="STRING" id="44742.AXF13_03230"/>
<dbReference type="EMBL" id="CP014229">
    <property type="protein sequence ID" value="AMD89204.1"/>
    <property type="molecule type" value="Genomic_DNA"/>
</dbReference>
<dbReference type="RefSeq" id="WP_008686015.1">
    <property type="nucleotide sequence ID" value="NZ_CP014229.1"/>
</dbReference>
<feature type="binding site" evidence="2">
    <location>
        <position position="204"/>
    </location>
    <ligand>
        <name>Co(2+)</name>
        <dbReference type="ChEBI" id="CHEBI:48828"/>
    </ligand>
</feature>
<dbReference type="Proteomes" id="UP000069241">
    <property type="component" value="Chromosome"/>
</dbReference>
<dbReference type="SUPFAM" id="SSF53800">
    <property type="entry name" value="Chelatase"/>
    <property type="match status" value="1"/>
</dbReference>
<protein>
    <submittedName>
        <fullName evidence="3">Sirohydrochlorin cobaltochelatase</fullName>
    </submittedName>
</protein>
<feature type="binding site" evidence="2">
    <location>
        <position position="145"/>
    </location>
    <ligand>
        <name>Co(2+)</name>
        <dbReference type="ChEBI" id="CHEBI:48828"/>
    </ligand>
</feature>
<evidence type="ECO:0000313" key="4">
    <source>
        <dbReference type="Proteomes" id="UP000069241"/>
    </source>
</evidence>
<reference evidence="4" key="1">
    <citation type="submission" date="2016-02" db="EMBL/GenBank/DDBJ databases">
        <authorList>
            <person name="Holder M.E."/>
            <person name="Ajami N.J."/>
            <person name="Petrosino J.F."/>
        </authorList>
    </citation>
    <scope>NUCLEOTIDE SEQUENCE [LARGE SCALE GENOMIC DNA]</scope>
    <source>
        <strain evidence="4">CCUG 45958</strain>
    </source>
</reference>
<dbReference type="KEGG" id="dfi:AXF13_03230"/>
<dbReference type="Gene3D" id="3.40.50.1400">
    <property type="match status" value="2"/>
</dbReference>
<evidence type="ECO:0000256" key="2">
    <source>
        <dbReference type="PIRSR" id="PIRSR033579-3"/>
    </source>
</evidence>
<dbReference type="InterPro" id="IPR010388">
    <property type="entry name" value="Anaerobic_Co-chelatase"/>
</dbReference>
<dbReference type="Pfam" id="PF06180">
    <property type="entry name" value="CbiK"/>
    <property type="match status" value="1"/>
</dbReference>
<gene>
    <name evidence="3" type="ORF">AXF13_03230</name>
</gene>
<dbReference type="PIRSF" id="PIRSF033579">
    <property type="entry name" value="Anaer_Co_chel"/>
    <property type="match status" value="1"/>
</dbReference>
<accession>A0A0X8JI75</accession>
<evidence type="ECO:0000313" key="3">
    <source>
        <dbReference type="EMBL" id="AMD89204.1"/>
    </source>
</evidence>
<sequence length="269" mass="29021">MKRAILLVAFGASSAQGQSALKNFDARVRARFPGLPVRWAYTSLLLRERLAKARQKSDSVLKALRRLCFEKFTEVAVQPLQTIPGREHAEVCAAVDEVAAQEGLVCRVGAPLLAEPEDVAQAALALTRHLPPERAPGEDVVLMGHGARHAAVARYGDLAQAVSALDPRVHVGTMNGAVVLEDILPRLTSERVWLMPLLSVVGRHALQDMAGEQAQSWRSRIEADGRQCVPVLKGTAEYAGFAEIWLRHLEDAARSFDAAADNGAAGSEA</sequence>
<feature type="active site" description="Proton acceptor" evidence="1">
    <location>
        <position position="145"/>
    </location>
</feature>
<name>A0A0X8JI75_9BACT</name>
<keyword evidence="2" id="KW-0479">Metal-binding</keyword>
<dbReference type="GO" id="GO:0046872">
    <property type="term" value="F:metal ion binding"/>
    <property type="evidence" value="ECO:0007669"/>
    <property type="project" value="UniProtKB-KW"/>
</dbReference>